<evidence type="ECO:0000313" key="3">
    <source>
        <dbReference type="EMBL" id="QHT76943.1"/>
    </source>
</evidence>
<accession>A0A6C0HAC8</accession>
<evidence type="ECO:0000256" key="2">
    <source>
        <dbReference type="SAM" id="Phobius"/>
    </source>
</evidence>
<feature type="region of interest" description="Disordered" evidence="1">
    <location>
        <begin position="54"/>
        <end position="96"/>
    </location>
</feature>
<sequence>MDSCVFCFHKNINNYLHNKCDKCLLKTIPPPPSYKPTKQSLVIPHISNNYNNMETKITPAPPRYPPPPQSKPPAPPRYPPPPQSKPPSPPQIPSIIPLSKPASKPPNILSIISANTQLYNHPLIVIYSLIINILLFLFTSIYPLPPPYPPLDNYLPMPNKLPPPPIELSLLPYYDKFNKMIKACNRIEYYGKLLNIPYITDHDLITINDEVATVNIENNIDATKLGKNIKGKYGNLLKFINWFMRYYHFILIQECNKKFLNLLKSVIKTGKLIENNNIITLKYLTQFSIYMNDNDDSYDDTYNFNIILYRKTLYTIDENINIKNIFHDNINYIYNIFLCIKTGKKKLIINVKYSQKSRYTFIYKNDLALKTILNNYNIPDILGTVQDPIYNILNKIKNLENTIIHEIYIGGDFNRTLKQDILQYQLSLNKKIILDNDIVIKISNINNDIYKKRINIYLSNETNTIYNNLLTNLELYPLYSFIKYTEILKNKYNSYFSVNLERTTNKVLSPLMSFINTDDRIYYFELS</sequence>
<keyword evidence="2" id="KW-0812">Transmembrane</keyword>
<keyword evidence="2" id="KW-1133">Transmembrane helix</keyword>
<dbReference type="EMBL" id="MN739908">
    <property type="protein sequence ID" value="QHT76943.1"/>
    <property type="molecule type" value="Genomic_DNA"/>
</dbReference>
<feature type="transmembrane region" description="Helical" evidence="2">
    <location>
        <begin position="123"/>
        <end position="144"/>
    </location>
</feature>
<dbReference type="AlphaFoldDB" id="A0A6C0HAC8"/>
<reference evidence="3" key="1">
    <citation type="journal article" date="2020" name="Nature">
        <title>Giant virus diversity and host interactions through global metagenomics.</title>
        <authorList>
            <person name="Schulz F."/>
            <person name="Roux S."/>
            <person name="Paez-Espino D."/>
            <person name="Jungbluth S."/>
            <person name="Walsh D.A."/>
            <person name="Denef V.J."/>
            <person name="McMahon K.D."/>
            <person name="Konstantinidis K.T."/>
            <person name="Eloe-Fadrosh E.A."/>
            <person name="Kyrpides N.C."/>
            <person name="Woyke T."/>
        </authorList>
    </citation>
    <scope>NUCLEOTIDE SEQUENCE</scope>
    <source>
        <strain evidence="3">GVMAG-M-3300023179-82</strain>
    </source>
</reference>
<protein>
    <submittedName>
        <fullName evidence="3">Uncharacterized protein</fullName>
    </submittedName>
</protein>
<organism evidence="3">
    <name type="scientific">viral metagenome</name>
    <dbReference type="NCBI Taxonomy" id="1070528"/>
    <lineage>
        <taxon>unclassified sequences</taxon>
        <taxon>metagenomes</taxon>
        <taxon>organismal metagenomes</taxon>
    </lineage>
</organism>
<name>A0A6C0HAC8_9ZZZZ</name>
<proteinExistence type="predicted"/>
<feature type="compositionally biased region" description="Pro residues" evidence="1">
    <location>
        <begin position="59"/>
        <end position="92"/>
    </location>
</feature>
<keyword evidence="2" id="KW-0472">Membrane</keyword>
<evidence type="ECO:0000256" key="1">
    <source>
        <dbReference type="SAM" id="MobiDB-lite"/>
    </source>
</evidence>